<dbReference type="PROSITE" id="PS52029">
    <property type="entry name" value="LD_TPASE"/>
    <property type="match status" value="1"/>
</dbReference>
<feature type="domain" description="L,D-TPase catalytic" evidence="10">
    <location>
        <begin position="240"/>
        <end position="374"/>
    </location>
</feature>
<evidence type="ECO:0000256" key="2">
    <source>
        <dbReference type="ARBA" id="ARBA00022679"/>
    </source>
</evidence>
<feature type="region of interest" description="Disordered" evidence="8">
    <location>
        <begin position="27"/>
        <end position="46"/>
    </location>
</feature>
<evidence type="ECO:0000256" key="9">
    <source>
        <dbReference type="SAM" id="SignalP"/>
    </source>
</evidence>
<sequence length="397" mass="41245">MKRAAGRVVAAAVLGGALVLTTACSSSGGGGSSSGADKQEQKKSQAQLTIEPANGATKVKPSGALKVAVANGKLTTVKVTGKDGKEVPGTITPDGLGWTPAQNLAVSTEYKVTAQAADAAGVAATSESSFTTLTPAKGAGPYDNISDKQTYGVGMIVSLSFKKAVENKAAVEKAVTFEASDGTVVKPHWFGNNRVDFRPEKFWKPQTKVTVHYRLKSVETSPDVYGEVDSDQSFTIGRSRVSVADASTHEMVVKEDGKPDATIPISAGASSPASQNTFNGTMVVMAKEGTTVMDSSTVVNHEGPAYKVEMPHALRLTPTGTYVHGKYAPGVFGRTNTSHGCIGLEDTSAKDGSPGSSAGQFYDAAIVGDPVTVQNSVGQQVRPDNGLSGWNISWDKW</sequence>
<evidence type="ECO:0000256" key="7">
    <source>
        <dbReference type="PROSITE-ProRule" id="PRU01373"/>
    </source>
</evidence>
<gene>
    <name evidence="11" type="ORF">GCM10009663_12580</name>
</gene>
<keyword evidence="2" id="KW-0808">Transferase</keyword>
<reference evidence="11 12" key="1">
    <citation type="journal article" date="2019" name="Int. J. Syst. Evol. Microbiol.">
        <title>The Global Catalogue of Microorganisms (GCM) 10K type strain sequencing project: providing services to taxonomists for standard genome sequencing and annotation.</title>
        <authorList>
            <consortium name="The Broad Institute Genomics Platform"/>
            <consortium name="The Broad Institute Genome Sequencing Center for Infectious Disease"/>
            <person name="Wu L."/>
            <person name="Ma J."/>
        </authorList>
    </citation>
    <scope>NUCLEOTIDE SEQUENCE [LARGE SCALE GENOMIC DNA]</scope>
    <source>
        <strain evidence="11 12">JCM 13002</strain>
    </source>
</reference>
<evidence type="ECO:0000313" key="12">
    <source>
        <dbReference type="Proteomes" id="UP001499987"/>
    </source>
</evidence>
<dbReference type="Gene3D" id="2.40.440.10">
    <property type="entry name" value="L,D-transpeptidase catalytic domain-like"/>
    <property type="match status" value="1"/>
</dbReference>
<dbReference type="SUPFAM" id="SSF141523">
    <property type="entry name" value="L,D-transpeptidase catalytic domain-like"/>
    <property type="match status" value="1"/>
</dbReference>
<evidence type="ECO:0000256" key="8">
    <source>
        <dbReference type="SAM" id="MobiDB-lite"/>
    </source>
</evidence>
<dbReference type="PANTHER" id="PTHR30582">
    <property type="entry name" value="L,D-TRANSPEPTIDASE"/>
    <property type="match status" value="1"/>
</dbReference>
<feature type="chain" id="PRO_5046215192" evidence="9">
    <location>
        <begin position="26"/>
        <end position="397"/>
    </location>
</feature>
<evidence type="ECO:0000256" key="1">
    <source>
        <dbReference type="ARBA" id="ARBA00004752"/>
    </source>
</evidence>
<keyword evidence="5" id="KW-0012">Acyltransferase</keyword>
<dbReference type="InterPro" id="IPR005490">
    <property type="entry name" value="LD_TPept_cat_dom"/>
</dbReference>
<keyword evidence="9" id="KW-0732">Signal</keyword>
<keyword evidence="3 7" id="KW-0133">Cell shape</keyword>
<dbReference type="Gene3D" id="2.60.40.3780">
    <property type="match status" value="1"/>
</dbReference>
<evidence type="ECO:0000259" key="10">
    <source>
        <dbReference type="PROSITE" id="PS52029"/>
    </source>
</evidence>
<accession>A0ABN1TEB2</accession>
<dbReference type="InterPro" id="IPR050979">
    <property type="entry name" value="LD-transpeptidase"/>
</dbReference>
<evidence type="ECO:0000256" key="4">
    <source>
        <dbReference type="ARBA" id="ARBA00022984"/>
    </source>
</evidence>
<feature type="active site" description="Nucleophile" evidence="7">
    <location>
        <position position="341"/>
    </location>
</feature>
<dbReference type="Pfam" id="PF03734">
    <property type="entry name" value="YkuD"/>
    <property type="match status" value="1"/>
</dbReference>
<feature type="signal peptide" evidence="9">
    <location>
        <begin position="1"/>
        <end position="25"/>
    </location>
</feature>
<dbReference type="InterPro" id="IPR038063">
    <property type="entry name" value="Transpep_catalytic_dom"/>
</dbReference>
<comment type="pathway">
    <text evidence="1 7">Cell wall biogenesis; peptidoglycan biosynthesis.</text>
</comment>
<evidence type="ECO:0000256" key="3">
    <source>
        <dbReference type="ARBA" id="ARBA00022960"/>
    </source>
</evidence>
<dbReference type="PANTHER" id="PTHR30582:SF2">
    <property type="entry name" value="L,D-TRANSPEPTIDASE YCIB-RELATED"/>
    <property type="match status" value="1"/>
</dbReference>
<comment type="caution">
    <text evidence="11">The sequence shown here is derived from an EMBL/GenBank/DDBJ whole genome shotgun (WGS) entry which is preliminary data.</text>
</comment>
<keyword evidence="4 7" id="KW-0573">Peptidoglycan synthesis</keyword>
<dbReference type="Proteomes" id="UP001499987">
    <property type="component" value="Unassembled WGS sequence"/>
</dbReference>
<feature type="active site" description="Proton donor/acceptor" evidence="7">
    <location>
        <position position="324"/>
    </location>
</feature>
<keyword evidence="6 7" id="KW-0961">Cell wall biogenesis/degradation</keyword>
<name>A0ABN1TEB2_9ACTN</name>
<dbReference type="Gene3D" id="2.60.40.3710">
    <property type="match status" value="1"/>
</dbReference>
<dbReference type="CDD" id="cd16913">
    <property type="entry name" value="YkuD_like"/>
    <property type="match status" value="1"/>
</dbReference>
<dbReference type="InterPro" id="IPR041280">
    <property type="entry name" value="Big_10"/>
</dbReference>
<organism evidence="11 12">
    <name type="scientific">Kitasatospora arboriphila</name>
    <dbReference type="NCBI Taxonomy" id="258052"/>
    <lineage>
        <taxon>Bacteria</taxon>
        <taxon>Bacillati</taxon>
        <taxon>Actinomycetota</taxon>
        <taxon>Actinomycetes</taxon>
        <taxon>Kitasatosporales</taxon>
        <taxon>Streptomycetaceae</taxon>
        <taxon>Kitasatospora</taxon>
    </lineage>
</organism>
<keyword evidence="12" id="KW-1185">Reference proteome</keyword>
<evidence type="ECO:0000256" key="6">
    <source>
        <dbReference type="ARBA" id="ARBA00023316"/>
    </source>
</evidence>
<evidence type="ECO:0000256" key="5">
    <source>
        <dbReference type="ARBA" id="ARBA00023315"/>
    </source>
</evidence>
<protein>
    <submittedName>
        <fullName evidence="11">Ig-like domain-containing protein</fullName>
    </submittedName>
</protein>
<dbReference type="PROSITE" id="PS51257">
    <property type="entry name" value="PROKAR_LIPOPROTEIN"/>
    <property type="match status" value="1"/>
</dbReference>
<dbReference type="Pfam" id="PF17964">
    <property type="entry name" value="Big_10"/>
    <property type="match status" value="1"/>
</dbReference>
<proteinExistence type="predicted"/>
<evidence type="ECO:0000313" key="11">
    <source>
        <dbReference type="EMBL" id="GAA1073780.1"/>
    </source>
</evidence>
<dbReference type="EMBL" id="BAAALD010000008">
    <property type="protein sequence ID" value="GAA1073780.1"/>
    <property type="molecule type" value="Genomic_DNA"/>
</dbReference>